<proteinExistence type="predicted"/>
<name>A0ABS2T241_9BACI</name>
<keyword evidence="2" id="KW-1185">Reference proteome</keyword>
<dbReference type="Proteomes" id="UP001179280">
    <property type="component" value="Unassembled WGS sequence"/>
</dbReference>
<gene>
    <name evidence="1" type="ORF">JOC54_004635</name>
</gene>
<dbReference type="EMBL" id="JAFBCV010000030">
    <property type="protein sequence ID" value="MBM7841331.1"/>
    <property type="molecule type" value="Genomic_DNA"/>
</dbReference>
<sequence length="151" mass="17708">MAEILENSREEANQSRITAQIGKDKQVRTIFIEQISILIRLHEERKLYRLFEAILHSNEADLKKLVLQHRIKDMEWLTARLIEVRGEEFRPYAFESVVLFTGMLQHTLFVNRYTNMSEDNTPLLDNKAIIKRKAITKVGIDSTTKTTSKYI</sequence>
<evidence type="ECO:0000313" key="1">
    <source>
        <dbReference type="EMBL" id="MBM7841331.1"/>
    </source>
</evidence>
<accession>A0ABS2T241</accession>
<comment type="caution">
    <text evidence="1">The sequence shown here is derived from an EMBL/GenBank/DDBJ whole genome shotgun (WGS) entry which is preliminary data.</text>
</comment>
<reference evidence="1" key="1">
    <citation type="submission" date="2021-01" db="EMBL/GenBank/DDBJ databases">
        <title>Genomic Encyclopedia of Type Strains, Phase IV (KMG-IV): sequencing the most valuable type-strain genomes for metagenomic binning, comparative biology and taxonomic classification.</title>
        <authorList>
            <person name="Goeker M."/>
        </authorList>
    </citation>
    <scope>NUCLEOTIDE SEQUENCE</scope>
    <source>
        <strain evidence="1">DSM 21943</strain>
    </source>
</reference>
<organism evidence="1 2">
    <name type="scientific">Shouchella xiaoxiensis</name>
    <dbReference type="NCBI Taxonomy" id="766895"/>
    <lineage>
        <taxon>Bacteria</taxon>
        <taxon>Bacillati</taxon>
        <taxon>Bacillota</taxon>
        <taxon>Bacilli</taxon>
        <taxon>Bacillales</taxon>
        <taxon>Bacillaceae</taxon>
        <taxon>Shouchella</taxon>
    </lineage>
</organism>
<evidence type="ECO:0000313" key="2">
    <source>
        <dbReference type="Proteomes" id="UP001179280"/>
    </source>
</evidence>
<protein>
    <submittedName>
        <fullName evidence="1">Uncharacterized protein</fullName>
    </submittedName>
</protein>
<dbReference type="RefSeq" id="WP_239586895.1">
    <property type="nucleotide sequence ID" value="NZ_JAFBCV010000030.1"/>
</dbReference>